<accession>I2H2M6</accession>
<dbReference type="KEGG" id="tbl:TBLA_0D01200"/>
<dbReference type="Gene3D" id="3.30.200.20">
    <property type="entry name" value="Phosphorylase Kinase, domain 1"/>
    <property type="match status" value="1"/>
</dbReference>
<feature type="binding site" evidence="9">
    <location>
        <position position="205"/>
    </location>
    <ligand>
        <name>ATP</name>
        <dbReference type="ChEBI" id="CHEBI:30616"/>
    </ligand>
</feature>
<evidence type="ECO:0000256" key="10">
    <source>
        <dbReference type="SAM" id="MobiDB-lite"/>
    </source>
</evidence>
<feature type="region of interest" description="Disordered" evidence="10">
    <location>
        <begin position="1"/>
        <end position="21"/>
    </location>
</feature>
<feature type="compositionally biased region" description="Polar residues" evidence="10">
    <location>
        <begin position="85"/>
        <end position="96"/>
    </location>
</feature>
<evidence type="ECO:0000313" key="13">
    <source>
        <dbReference type="Proteomes" id="UP000002866"/>
    </source>
</evidence>
<sequence length="556" mass="63106">MTLLSRRSFLNNNNTTTNESSKAKFLSFMGKKHASTSNIHNLGSKDPLHDSSKDFSFLNHGSFTTNTNSLNHNSNSNSTNSINNIPGTSVGSSTDSLQSLQYNSNIHTNATTNTTTTNTNSMADLKKFFIPRNTNAKNDPCHEHSAIPPSRDSSLSLSQYMNIYHDDTILFQKYGKLGKLLGEGAGGSVKIIERPTDHKLFAVKKFKTRKQNESIKVYSKKCTSEYLMGSILHHQNIITTLDIFADSKQSNYYLVMEYCPIDFFSVVMSGKLSRGEINCYFKQLNNGVIYLHSKGIAHRDLKLDNCVMTENGIIKIIDFGSSLVFKYPDSNHINFTYGIVGSDPYLPPEVLVSNKLNQYDPRLVDIWSIGIIYCCMMLKRFPWKIPDREKDKNFNLFSMQDDFNHDYVQSAKNHELLIQMRKQGKSDQYIKEQQQIMLNNNKPIPNPNAVTLENEKPSTIHGPYRLLRLLPHASRPIISKILSIDPSKRATFDDIIHDQWFQNIQCCNEVSSNSNANTNTNNAIQNDNIVVKRVSGHHHTIVKDNEKNGKQIIYKV</sequence>
<name>I2H2M6_HENB6</name>
<evidence type="ECO:0000256" key="7">
    <source>
        <dbReference type="ARBA" id="ARBA00047899"/>
    </source>
</evidence>
<dbReference type="Gene3D" id="1.10.510.10">
    <property type="entry name" value="Transferase(Phosphotransferase) domain 1"/>
    <property type="match status" value="1"/>
</dbReference>
<keyword evidence="5" id="KW-0418">Kinase</keyword>
<dbReference type="Pfam" id="PF00069">
    <property type="entry name" value="Pkinase"/>
    <property type="match status" value="1"/>
</dbReference>
<dbReference type="InParanoid" id="I2H2M6"/>
<keyword evidence="6 9" id="KW-0067">ATP-binding</keyword>
<keyword evidence="4 9" id="KW-0547">Nucleotide-binding</keyword>
<keyword evidence="3" id="KW-0808">Transferase</keyword>
<comment type="catalytic activity">
    <reaction evidence="8">
        <text>L-seryl-[protein] + ATP = O-phospho-L-seryl-[protein] + ADP + H(+)</text>
        <dbReference type="Rhea" id="RHEA:17989"/>
        <dbReference type="Rhea" id="RHEA-COMP:9863"/>
        <dbReference type="Rhea" id="RHEA-COMP:11604"/>
        <dbReference type="ChEBI" id="CHEBI:15378"/>
        <dbReference type="ChEBI" id="CHEBI:29999"/>
        <dbReference type="ChEBI" id="CHEBI:30616"/>
        <dbReference type="ChEBI" id="CHEBI:83421"/>
        <dbReference type="ChEBI" id="CHEBI:456216"/>
        <dbReference type="EC" id="2.7.11.1"/>
    </reaction>
</comment>
<dbReference type="InterPro" id="IPR017441">
    <property type="entry name" value="Protein_kinase_ATP_BS"/>
</dbReference>
<feature type="compositionally biased region" description="Low complexity" evidence="10">
    <location>
        <begin position="68"/>
        <end position="84"/>
    </location>
</feature>
<evidence type="ECO:0000256" key="8">
    <source>
        <dbReference type="ARBA" id="ARBA00048679"/>
    </source>
</evidence>
<evidence type="ECO:0000313" key="12">
    <source>
        <dbReference type="EMBL" id="CCH60628.1"/>
    </source>
</evidence>
<dbReference type="InterPro" id="IPR000719">
    <property type="entry name" value="Prot_kinase_dom"/>
</dbReference>
<dbReference type="GeneID" id="14495611"/>
<dbReference type="HOGENOM" id="CLU_000288_82_2_1"/>
<dbReference type="InterPro" id="IPR008271">
    <property type="entry name" value="Ser/Thr_kinase_AS"/>
</dbReference>
<evidence type="ECO:0000256" key="6">
    <source>
        <dbReference type="ARBA" id="ARBA00022840"/>
    </source>
</evidence>
<dbReference type="OMA" id="CTSEYLM"/>
<evidence type="ECO:0000256" key="2">
    <source>
        <dbReference type="ARBA" id="ARBA00022527"/>
    </source>
</evidence>
<protein>
    <recommendedName>
        <fullName evidence="1">non-specific serine/threonine protein kinase</fullName>
        <ecNumber evidence="1">2.7.11.1</ecNumber>
    </recommendedName>
</protein>
<dbReference type="PANTHER" id="PTHR24343">
    <property type="entry name" value="SERINE/THREONINE KINASE"/>
    <property type="match status" value="1"/>
</dbReference>
<organism evidence="12 13">
    <name type="scientific">Henningerozyma blattae (strain ATCC 34711 / CBS 6284 / DSM 70876 / NBRC 10599 / NRRL Y-10934 / UCD 77-7)</name>
    <name type="common">Yeast</name>
    <name type="synonym">Tetrapisispora blattae</name>
    <dbReference type="NCBI Taxonomy" id="1071380"/>
    <lineage>
        <taxon>Eukaryota</taxon>
        <taxon>Fungi</taxon>
        <taxon>Dikarya</taxon>
        <taxon>Ascomycota</taxon>
        <taxon>Saccharomycotina</taxon>
        <taxon>Saccharomycetes</taxon>
        <taxon>Saccharomycetales</taxon>
        <taxon>Saccharomycetaceae</taxon>
        <taxon>Henningerozyma</taxon>
    </lineage>
</organism>
<dbReference type="EMBL" id="HE806319">
    <property type="protein sequence ID" value="CCH60628.1"/>
    <property type="molecule type" value="Genomic_DNA"/>
</dbReference>
<dbReference type="PROSITE" id="PS00108">
    <property type="entry name" value="PROTEIN_KINASE_ST"/>
    <property type="match status" value="1"/>
</dbReference>
<dbReference type="STRING" id="1071380.I2H2M6"/>
<evidence type="ECO:0000256" key="3">
    <source>
        <dbReference type="ARBA" id="ARBA00022679"/>
    </source>
</evidence>
<dbReference type="GO" id="GO:0004674">
    <property type="term" value="F:protein serine/threonine kinase activity"/>
    <property type="evidence" value="ECO:0007669"/>
    <property type="project" value="UniProtKB-KW"/>
</dbReference>
<dbReference type="SMART" id="SM00220">
    <property type="entry name" value="S_TKc"/>
    <property type="match status" value="1"/>
</dbReference>
<dbReference type="PROSITE" id="PS50011">
    <property type="entry name" value="PROTEIN_KINASE_DOM"/>
    <property type="match status" value="1"/>
</dbReference>
<keyword evidence="2" id="KW-0723">Serine/threonine-protein kinase</keyword>
<dbReference type="AlphaFoldDB" id="I2H2M6"/>
<dbReference type="RefSeq" id="XP_004180147.1">
    <property type="nucleotide sequence ID" value="XM_004180099.1"/>
</dbReference>
<gene>
    <name evidence="12" type="primary">TBLA0D01200</name>
    <name evidence="12" type="ORF">TBLA_0D01200</name>
</gene>
<evidence type="ECO:0000256" key="5">
    <source>
        <dbReference type="ARBA" id="ARBA00022777"/>
    </source>
</evidence>
<feature type="domain" description="Protein kinase" evidence="11">
    <location>
        <begin position="175"/>
        <end position="501"/>
    </location>
</feature>
<evidence type="ECO:0000256" key="4">
    <source>
        <dbReference type="ARBA" id="ARBA00022741"/>
    </source>
</evidence>
<evidence type="ECO:0000256" key="9">
    <source>
        <dbReference type="PROSITE-ProRule" id="PRU10141"/>
    </source>
</evidence>
<dbReference type="SUPFAM" id="SSF56112">
    <property type="entry name" value="Protein kinase-like (PK-like)"/>
    <property type="match status" value="1"/>
</dbReference>
<dbReference type="EC" id="2.7.11.1" evidence="1"/>
<proteinExistence type="predicted"/>
<evidence type="ECO:0000256" key="1">
    <source>
        <dbReference type="ARBA" id="ARBA00012513"/>
    </source>
</evidence>
<dbReference type="PANTHER" id="PTHR24343:SF137">
    <property type="entry name" value="SERINE_THREONINE-PROTEIN KINASE HRK1"/>
    <property type="match status" value="1"/>
</dbReference>
<keyword evidence="13" id="KW-1185">Reference proteome</keyword>
<comment type="catalytic activity">
    <reaction evidence="7">
        <text>L-threonyl-[protein] + ATP = O-phospho-L-threonyl-[protein] + ADP + H(+)</text>
        <dbReference type="Rhea" id="RHEA:46608"/>
        <dbReference type="Rhea" id="RHEA-COMP:11060"/>
        <dbReference type="Rhea" id="RHEA-COMP:11605"/>
        <dbReference type="ChEBI" id="CHEBI:15378"/>
        <dbReference type="ChEBI" id="CHEBI:30013"/>
        <dbReference type="ChEBI" id="CHEBI:30616"/>
        <dbReference type="ChEBI" id="CHEBI:61977"/>
        <dbReference type="ChEBI" id="CHEBI:456216"/>
        <dbReference type="EC" id="2.7.11.1"/>
    </reaction>
</comment>
<evidence type="ECO:0000259" key="11">
    <source>
        <dbReference type="PROSITE" id="PS50011"/>
    </source>
</evidence>
<dbReference type="Proteomes" id="UP000002866">
    <property type="component" value="Chromosome 4"/>
</dbReference>
<dbReference type="InterPro" id="IPR011009">
    <property type="entry name" value="Kinase-like_dom_sf"/>
</dbReference>
<dbReference type="GO" id="GO:0005829">
    <property type="term" value="C:cytosol"/>
    <property type="evidence" value="ECO:0007669"/>
    <property type="project" value="TreeGrafter"/>
</dbReference>
<reference evidence="12 13" key="1">
    <citation type="journal article" date="2011" name="Proc. Natl. Acad. Sci. U.S.A.">
        <title>Evolutionary erosion of yeast sex chromosomes by mating-type switching accidents.</title>
        <authorList>
            <person name="Gordon J.L."/>
            <person name="Armisen D."/>
            <person name="Proux-Wera E."/>
            <person name="Oheigeartaigh S.S."/>
            <person name="Byrne K.P."/>
            <person name="Wolfe K.H."/>
        </authorList>
    </citation>
    <scope>NUCLEOTIDE SEQUENCE [LARGE SCALE GENOMIC DNA]</scope>
    <source>
        <strain evidence="13">ATCC 34711 / CBS 6284 / DSM 70876 / NBRC 10599 / NRRL Y-10934 / UCD 77-7</strain>
    </source>
</reference>
<dbReference type="OrthoDB" id="6513151at2759"/>
<dbReference type="eggNOG" id="KOG0590">
    <property type="taxonomic scope" value="Eukaryota"/>
</dbReference>
<dbReference type="PROSITE" id="PS00107">
    <property type="entry name" value="PROTEIN_KINASE_ATP"/>
    <property type="match status" value="1"/>
</dbReference>
<dbReference type="GO" id="GO:0005524">
    <property type="term" value="F:ATP binding"/>
    <property type="evidence" value="ECO:0007669"/>
    <property type="project" value="UniProtKB-UniRule"/>
</dbReference>
<feature type="region of interest" description="Disordered" evidence="10">
    <location>
        <begin position="68"/>
        <end position="96"/>
    </location>
</feature>